<keyword evidence="3" id="KW-0560">Oxidoreductase</keyword>
<accession>A0ABY5DUW9</accession>
<keyword evidence="1" id="KW-0472">Membrane</keyword>
<evidence type="ECO:0000313" key="4">
    <source>
        <dbReference type="Proteomes" id="UP001056035"/>
    </source>
</evidence>
<name>A0ABY5DUW9_9ACTN</name>
<keyword evidence="4" id="KW-1185">Reference proteome</keyword>
<evidence type="ECO:0000256" key="1">
    <source>
        <dbReference type="SAM" id="Phobius"/>
    </source>
</evidence>
<feature type="transmembrane region" description="Helical" evidence="1">
    <location>
        <begin position="162"/>
        <end position="180"/>
    </location>
</feature>
<keyword evidence="1" id="KW-0812">Transmembrane</keyword>
<proteinExistence type="predicted"/>
<dbReference type="Proteomes" id="UP001056035">
    <property type="component" value="Chromosome"/>
</dbReference>
<dbReference type="RefSeq" id="WP_254571976.1">
    <property type="nucleotide sequence ID" value="NZ_CP098502.1"/>
</dbReference>
<evidence type="ECO:0000313" key="3">
    <source>
        <dbReference type="EMBL" id="UTI65290.1"/>
    </source>
</evidence>
<sequence length="302" mass="34556">MTESVADRVRTIPRPEEPVGVFSWPILTVLAAATTLYAGSAALAVTHTWPWPVSTLVSGFAAFLFFTVSHEASHAVASSNPRLNVWLGRISMPFYAWIGGFGLLRFIHMQHHRFTNHVDGSDPDHYTQAGSRLTLPLRWLTLDLHYAAFYLGHIRTRPRRELVETAITLAVLAAVLTPLVLTGHGFWVLVLYLLPQRIAVVILAWSFDWLPHHGLHDTPKTGRFRTTRNIIGGERLLTPLLLYQNYHLVHHLHPIVPFHRYIAVWRRSEDDYLDHDPTLVTPRGRPITPDEVRRLRELEHHH</sequence>
<reference evidence="3 4" key="1">
    <citation type="submission" date="2022-06" db="EMBL/GenBank/DDBJ databases">
        <title>Paraconexibacter antarcticus.</title>
        <authorList>
            <person name="Kim C.S."/>
        </authorList>
    </citation>
    <scope>NUCLEOTIDE SEQUENCE [LARGE SCALE GENOMIC DNA]</scope>
    <source>
        <strain evidence="3 4">02-257</strain>
    </source>
</reference>
<dbReference type="Pfam" id="PF00487">
    <property type="entry name" value="FA_desaturase"/>
    <property type="match status" value="1"/>
</dbReference>
<organism evidence="3 4">
    <name type="scientific">Paraconexibacter antarcticus</name>
    <dbReference type="NCBI Taxonomy" id="2949664"/>
    <lineage>
        <taxon>Bacteria</taxon>
        <taxon>Bacillati</taxon>
        <taxon>Actinomycetota</taxon>
        <taxon>Thermoleophilia</taxon>
        <taxon>Solirubrobacterales</taxon>
        <taxon>Paraconexibacteraceae</taxon>
        <taxon>Paraconexibacter</taxon>
    </lineage>
</organism>
<dbReference type="GO" id="GO:0016491">
    <property type="term" value="F:oxidoreductase activity"/>
    <property type="evidence" value="ECO:0007669"/>
    <property type="project" value="UniProtKB-KW"/>
</dbReference>
<dbReference type="InterPro" id="IPR005804">
    <property type="entry name" value="FA_desaturase_dom"/>
</dbReference>
<feature type="transmembrane region" description="Helical" evidence="1">
    <location>
        <begin position="51"/>
        <end position="70"/>
    </location>
</feature>
<keyword evidence="1" id="KW-1133">Transmembrane helix</keyword>
<protein>
    <submittedName>
        <fullName evidence="3">Fatty acid desaturase</fullName>
        <ecNumber evidence="3">1.14.19.-</ecNumber>
    </submittedName>
</protein>
<feature type="domain" description="Fatty acid desaturase" evidence="2">
    <location>
        <begin position="49"/>
        <end position="279"/>
    </location>
</feature>
<feature type="transmembrane region" description="Helical" evidence="1">
    <location>
        <begin position="22"/>
        <end position="44"/>
    </location>
</feature>
<dbReference type="EMBL" id="CP098502">
    <property type="protein sequence ID" value="UTI65290.1"/>
    <property type="molecule type" value="Genomic_DNA"/>
</dbReference>
<evidence type="ECO:0000259" key="2">
    <source>
        <dbReference type="Pfam" id="PF00487"/>
    </source>
</evidence>
<dbReference type="EC" id="1.14.19.-" evidence="3"/>
<gene>
    <name evidence="3" type="ORF">NBH00_03540</name>
</gene>
<feature type="transmembrane region" description="Helical" evidence="1">
    <location>
        <begin position="90"/>
        <end position="107"/>
    </location>
</feature>